<dbReference type="EMBL" id="AJ006271">
    <property type="protein sequence ID" value="CAA06937.1"/>
    <property type="molecule type" value="Genomic_DNA"/>
</dbReference>
<protein>
    <submittedName>
        <fullName evidence="1">TL-DNA for ORF17n</fullName>
    </submittedName>
</protein>
<sequence length="133" mass="14835">MKEITDNAVTLTLGIDELPADYFDHVLKLSGIVVADDMDAMETRNIDSLALHYSRRHLKLTKHGRDNGIRNYSEVLRDPVLMQRLISWNGPANFSAVGLASYDLAVAVHLYEKLAKTVVQKYVDHAASVLLAD</sequence>
<name>O86106_RHIRH</name>
<organism evidence="1">
    <name type="scientific">Rhizobium rhizogenes</name>
    <name type="common">Agrobacterium rhizogenes</name>
    <dbReference type="NCBI Taxonomy" id="359"/>
    <lineage>
        <taxon>Bacteria</taxon>
        <taxon>Pseudomonadati</taxon>
        <taxon>Pseudomonadota</taxon>
        <taxon>Alphaproteobacteria</taxon>
        <taxon>Hyphomicrobiales</taxon>
        <taxon>Rhizobiaceae</taxon>
        <taxon>Rhizobium/Agrobacterium group</taxon>
        <taxon>Rhizobium</taxon>
    </lineage>
</organism>
<dbReference type="AlphaFoldDB" id="O86106"/>
<keyword evidence="1" id="KW-0614">Plasmid</keyword>
<accession>O86106</accession>
<proteinExistence type="predicted"/>
<reference evidence="1" key="1">
    <citation type="journal article" date="1998" name="Plant J.">
        <title>Gain of function assays identify non-rol genes from Agrobacterium rhizogenes TL-DNA that alter plant morphogenesis or hormone sensitivity.</title>
        <authorList>
            <person name="Lemcke K."/>
            <person name="Schmuelling T."/>
        </authorList>
    </citation>
    <scope>NUCLEOTIDE SEQUENCE</scope>
    <source>
        <strain evidence="1">Agropine</strain>
        <plasmid evidence="1">pRiHRI</plasmid>
    </source>
</reference>
<geneLocation type="plasmid" evidence="1">
    <name>pRiHRI</name>
</geneLocation>
<evidence type="ECO:0000313" key="1">
    <source>
        <dbReference type="EMBL" id="CAA06937.1"/>
    </source>
</evidence>